<evidence type="ECO:0000256" key="1">
    <source>
        <dbReference type="SAM" id="MobiDB-lite"/>
    </source>
</evidence>
<feature type="compositionally biased region" description="Basic and acidic residues" evidence="1">
    <location>
        <begin position="313"/>
        <end position="340"/>
    </location>
</feature>
<feature type="compositionally biased region" description="Polar residues" evidence="1">
    <location>
        <begin position="98"/>
        <end position="126"/>
    </location>
</feature>
<dbReference type="GO" id="GO:0005516">
    <property type="term" value="F:calmodulin binding"/>
    <property type="evidence" value="ECO:0007669"/>
    <property type="project" value="InterPro"/>
</dbReference>
<name>A0A2G9HF65_9LAMI</name>
<dbReference type="EMBL" id="NKXS01001991">
    <property type="protein sequence ID" value="PIN15930.1"/>
    <property type="molecule type" value="Genomic_DNA"/>
</dbReference>
<feature type="compositionally biased region" description="Basic and acidic residues" evidence="1">
    <location>
        <begin position="351"/>
        <end position="376"/>
    </location>
</feature>
<evidence type="ECO:0000313" key="4">
    <source>
        <dbReference type="Proteomes" id="UP000231279"/>
    </source>
</evidence>
<feature type="domain" description="Calmodulin-binding" evidence="2">
    <location>
        <begin position="314"/>
        <end position="427"/>
    </location>
</feature>
<gene>
    <name evidence="3" type="ORF">CDL12_11422</name>
</gene>
<feature type="region of interest" description="Disordered" evidence="1">
    <location>
        <begin position="1"/>
        <end position="272"/>
    </location>
</feature>
<feature type="compositionally biased region" description="Acidic residues" evidence="1">
    <location>
        <begin position="299"/>
        <end position="308"/>
    </location>
</feature>
<feature type="compositionally biased region" description="Polar residues" evidence="1">
    <location>
        <begin position="58"/>
        <end position="83"/>
    </location>
</feature>
<protein>
    <recommendedName>
        <fullName evidence="2">Calmodulin-binding domain-containing protein</fullName>
    </recommendedName>
</protein>
<feature type="compositionally biased region" description="Polar residues" evidence="1">
    <location>
        <begin position="256"/>
        <end position="269"/>
    </location>
</feature>
<feature type="compositionally biased region" description="Basic and acidic residues" evidence="1">
    <location>
        <begin position="1"/>
        <end position="17"/>
    </location>
</feature>
<accession>A0A2G9HF65</accession>
<dbReference type="AlphaFoldDB" id="A0A2G9HF65"/>
<proteinExistence type="predicted"/>
<sequence>MTTRTRESGAPGKEKRGTSPSNVATTTQRRRSPIPSKTNSPARNDDSEKRIPNYLKPTLSSGLDVSKQQGKKPVSTSDSSQKPTLARRRSFDKPPSPSRTQKTRVSPNPTLRSSSFSGKVSTSQKVVSDRNLKGPKDVGKQHTLYARPVNTVKKGITGIKKQETRGGGSSITKEQITSPAEKVHNLDIADIPEPETKTEDQELITIEQIGDNNEEEAKDLVLEHEEPEEGVKDSVSEDQEQANIEKTEAESDESESQIATSEPSTNSEIQDAKIVVNDASIVLEYDAKTEEQEEKPAVEELEEVEEQNMNEVTKIDNTDENVAKIEDAEQTKQKQQQLKDQEEEQQQEATELNKKEEAYESEEMEKQEVVEQKVEEENAVPRAQVVAHGKKDSAVSNDVIEETANKLREQRKNKVKALAGAFETVISLQESK</sequence>
<keyword evidence="4" id="KW-1185">Reference proteome</keyword>
<feature type="compositionally biased region" description="Polar residues" evidence="1">
    <location>
        <begin position="18"/>
        <end position="27"/>
    </location>
</feature>
<feature type="compositionally biased region" description="Basic and acidic residues" evidence="1">
    <location>
        <begin position="127"/>
        <end position="140"/>
    </location>
</feature>
<comment type="caution">
    <text evidence="3">The sequence shown here is derived from an EMBL/GenBank/DDBJ whole genome shotgun (WGS) entry which is preliminary data.</text>
</comment>
<feature type="compositionally biased region" description="Basic and acidic residues" evidence="1">
    <location>
        <begin position="285"/>
        <end position="298"/>
    </location>
</feature>
<organism evidence="3 4">
    <name type="scientific">Handroanthus impetiginosus</name>
    <dbReference type="NCBI Taxonomy" id="429701"/>
    <lineage>
        <taxon>Eukaryota</taxon>
        <taxon>Viridiplantae</taxon>
        <taxon>Streptophyta</taxon>
        <taxon>Embryophyta</taxon>
        <taxon>Tracheophyta</taxon>
        <taxon>Spermatophyta</taxon>
        <taxon>Magnoliopsida</taxon>
        <taxon>eudicotyledons</taxon>
        <taxon>Gunneridae</taxon>
        <taxon>Pentapetalae</taxon>
        <taxon>asterids</taxon>
        <taxon>lamiids</taxon>
        <taxon>Lamiales</taxon>
        <taxon>Bignoniaceae</taxon>
        <taxon>Crescentiina</taxon>
        <taxon>Tabebuia alliance</taxon>
        <taxon>Handroanthus</taxon>
    </lineage>
</organism>
<dbReference type="PANTHER" id="PTHR33349:SF20">
    <property type="entry name" value="CHROMO DOMAIN CEC-LIKE PROTEIN"/>
    <property type="match status" value="1"/>
</dbReference>
<dbReference type="PANTHER" id="PTHR33349">
    <property type="entry name" value="EMB|CAB62594.1"/>
    <property type="match status" value="1"/>
</dbReference>
<feature type="compositionally biased region" description="Basic and acidic residues" evidence="1">
    <location>
        <begin position="218"/>
        <end position="235"/>
    </location>
</feature>
<feature type="region of interest" description="Disordered" evidence="1">
    <location>
        <begin position="285"/>
        <end position="397"/>
    </location>
</feature>
<evidence type="ECO:0000313" key="3">
    <source>
        <dbReference type="EMBL" id="PIN15930.1"/>
    </source>
</evidence>
<dbReference type="SMART" id="SM01054">
    <property type="entry name" value="CaM_binding"/>
    <property type="match status" value="1"/>
</dbReference>
<reference evidence="4" key="1">
    <citation type="journal article" date="2018" name="Gigascience">
        <title>Genome assembly of the Pink Ipe (Handroanthus impetiginosus, Bignoniaceae), a highly valued, ecologically keystone Neotropical timber forest tree.</title>
        <authorList>
            <person name="Silva-Junior O.B."/>
            <person name="Grattapaglia D."/>
            <person name="Novaes E."/>
            <person name="Collevatti R.G."/>
        </authorList>
    </citation>
    <scope>NUCLEOTIDE SEQUENCE [LARGE SCALE GENOMIC DNA]</scope>
    <source>
        <strain evidence="4">cv. UFG-1</strain>
    </source>
</reference>
<dbReference type="Proteomes" id="UP000231279">
    <property type="component" value="Unassembled WGS sequence"/>
</dbReference>
<dbReference type="Pfam" id="PF07839">
    <property type="entry name" value="CaM_binding"/>
    <property type="match status" value="1"/>
</dbReference>
<evidence type="ECO:0000259" key="2">
    <source>
        <dbReference type="SMART" id="SM01054"/>
    </source>
</evidence>
<dbReference type="OrthoDB" id="1939646at2759"/>
<dbReference type="InterPro" id="IPR012417">
    <property type="entry name" value="CaM-bd_dom_pln"/>
</dbReference>